<evidence type="ECO:0000256" key="9">
    <source>
        <dbReference type="ARBA" id="ARBA00022763"/>
    </source>
</evidence>
<reference evidence="18" key="2">
    <citation type="submission" date="2020-09" db="EMBL/GenBank/DDBJ databases">
        <authorList>
            <person name="Kikuchi T."/>
        </authorList>
    </citation>
    <scope>NUCLEOTIDE SEQUENCE</scope>
    <source>
        <strain evidence="18">Ka4C1</strain>
    </source>
</reference>
<dbReference type="InterPro" id="IPR029052">
    <property type="entry name" value="Metallo-depent_PP-like"/>
</dbReference>
<evidence type="ECO:0000256" key="11">
    <source>
        <dbReference type="ARBA" id="ARBA00022839"/>
    </source>
</evidence>
<dbReference type="SUPFAM" id="SSF56300">
    <property type="entry name" value="Metallo-dependent phosphatases"/>
    <property type="match status" value="1"/>
</dbReference>
<evidence type="ECO:0000256" key="1">
    <source>
        <dbReference type="ARBA" id="ARBA00001936"/>
    </source>
</evidence>
<keyword evidence="9" id="KW-0227">DNA damage</keyword>
<dbReference type="InterPro" id="IPR007281">
    <property type="entry name" value="Mre11_DNA-bd"/>
</dbReference>
<dbReference type="GO" id="GO:0008296">
    <property type="term" value="F:3'-5'-DNA exonuclease activity"/>
    <property type="evidence" value="ECO:0007669"/>
    <property type="project" value="InterPro"/>
</dbReference>
<dbReference type="WBParaSite" id="BXY_1669300.1">
    <property type="protein sequence ID" value="BXY_1669300.1"/>
    <property type="gene ID" value="BXY_1669300"/>
</dbReference>
<keyword evidence="12" id="KW-0234">DNA repair</keyword>
<dbReference type="GO" id="GO:0006303">
    <property type="term" value="P:double-strand break repair via nonhomologous end joining"/>
    <property type="evidence" value="ECO:0007669"/>
    <property type="project" value="TreeGrafter"/>
</dbReference>
<dbReference type="GO" id="GO:0035861">
    <property type="term" value="C:site of double-strand break"/>
    <property type="evidence" value="ECO:0007669"/>
    <property type="project" value="TreeGrafter"/>
</dbReference>
<dbReference type="PANTHER" id="PTHR10139">
    <property type="entry name" value="DOUBLE-STRAND BREAK REPAIR PROTEIN MRE11"/>
    <property type="match status" value="1"/>
</dbReference>
<sequence>MKILIASDSHCGYGEIKQYLYEDSFRSFEEVLQKAKENECDFILLGGDLFHESEPSRRTQIRLMRLIREYCMSGPKTSLKVTSNGEDNFGVFQFKTANIDDENLTVSLPIFTINGNHDDFCCTDSTAVDIYHEAGVLNIFGRFKDIKYFDVNPVLLEKENPDGSVSKVALYGIGSQRDDRLARAFMSGHVRFNKPSNYEEYLNILVLHQNRPQRSTLRSTGSYISTDLLPGFIDLVVWGHEHASIIEPQRVVAKDGQEFLILQPGSTTATSLCPDEAMQKHCFLLDSQYDIREPVITPLKLETCRQIFYEDIDLDGLHLVPPCESVRTSEMEDEQYLHRRMNEILRQAELSRTASQPELPLVRFRLHYVGAWRRIPPIMPRRFGRLYRDKVANANEIIWVHRSKDPDVVKGVKTQNIKKELIPANVELVVQEHFNNVRGEDQLAVLEVDVLNKALEAYGSNESYSFANINKRTKGTLREHIKMYVNKITELTSGSEDDMTIRNYQDFEERVGKVIYSKYAEKANVKKEVEAMDVKEEQKENISDDDIEWLDK</sequence>
<evidence type="ECO:0000313" key="19">
    <source>
        <dbReference type="Proteomes" id="UP000095284"/>
    </source>
</evidence>
<dbReference type="GO" id="GO:0000014">
    <property type="term" value="F:single-stranded DNA endodeoxyribonuclease activity"/>
    <property type="evidence" value="ECO:0007669"/>
    <property type="project" value="TreeGrafter"/>
</dbReference>
<comment type="subcellular location">
    <subcellularLocation>
        <location evidence="3">Chromosome</location>
    </subcellularLocation>
    <subcellularLocation>
        <location evidence="2">Nucleus</location>
    </subcellularLocation>
</comment>
<evidence type="ECO:0000256" key="5">
    <source>
        <dbReference type="ARBA" id="ARBA00022454"/>
    </source>
</evidence>
<dbReference type="GO" id="GO:0097552">
    <property type="term" value="P:mitochondrial double-strand break repair via homologous recombination"/>
    <property type="evidence" value="ECO:0007669"/>
    <property type="project" value="TreeGrafter"/>
</dbReference>
<evidence type="ECO:0000313" key="18">
    <source>
        <dbReference type="EMBL" id="CAD5220779.1"/>
    </source>
</evidence>
<name>A0A1I7SUH1_BURXY</name>
<evidence type="ECO:0000256" key="10">
    <source>
        <dbReference type="ARBA" id="ARBA00022801"/>
    </source>
</evidence>
<dbReference type="AlphaFoldDB" id="A0A1I7SUH1"/>
<gene>
    <name evidence="18" type="ORF">BXYJ_LOCUS6349</name>
</gene>
<dbReference type="EMBL" id="CAJFDI010000003">
    <property type="protein sequence ID" value="CAD5220779.1"/>
    <property type="molecule type" value="Genomic_DNA"/>
</dbReference>
<evidence type="ECO:0000256" key="15">
    <source>
        <dbReference type="ARBA" id="ARBA00023254"/>
    </source>
</evidence>
<evidence type="ECO:0000256" key="16">
    <source>
        <dbReference type="PIRSR" id="PIRSR000882-1"/>
    </source>
</evidence>
<dbReference type="PIRSF" id="PIRSF000882">
    <property type="entry name" value="DSB_repair_MRE11"/>
    <property type="match status" value="1"/>
</dbReference>
<dbReference type="SMART" id="SM01347">
    <property type="entry name" value="Mre11_DNA_bind"/>
    <property type="match status" value="1"/>
</dbReference>
<keyword evidence="10" id="KW-0378">Hydrolase</keyword>
<organism evidence="19 21">
    <name type="scientific">Bursaphelenchus xylophilus</name>
    <name type="common">Pinewood nematode worm</name>
    <name type="synonym">Aphelenchoides xylophilus</name>
    <dbReference type="NCBI Taxonomy" id="6326"/>
    <lineage>
        <taxon>Eukaryota</taxon>
        <taxon>Metazoa</taxon>
        <taxon>Ecdysozoa</taxon>
        <taxon>Nematoda</taxon>
        <taxon>Chromadorea</taxon>
        <taxon>Rhabditida</taxon>
        <taxon>Tylenchina</taxon>
        <taxon>Tylenchomorpha</taxon>
        <taxon>Aphelenchoidea</taxon>
        <taxon>Aphelenchoididae</taxon>
        <taxon>Bursaphelenchus</taxon>
    </lineage>
</organism>
<dbReference type="InterPro" id="IPR038487">
    <property type="entry name" value="Mre11_capping_dom"/>
</dbReference>
<dbReference type="Proteomes" id="UP000659654">
    <property type="component" value="Unassembled WGS sequence"/>
</dbReference>
<dbReference type="Proteomes" id="UP000095284">
    <property type="component" value="Unplaced"/>
</dbReference>
<evidence type="ECO:0000256" key="6">
    <source>
        <dbReference type="ARBA" id="ARBA00022722"/>
    </source>
</evidence>
<evidence type="ECO:0000313" key="21">
    <source>
        <dbReference type="WBParaSite" id="BXY_1669300.1"/>
    </source>
</evidence>
<dbReference type="eggNOG" id="KOG2310">
    <property type="taxonomic scope" value="Eukaryota"/>
</dbReference>
<dbReference type="GO" id="GO:0030870">
    <property type="term" value="C:Mre11 complex"/>
    <property type="evidence" value="ECO:0007669"/>
    <property type="project" value="InterPro"/>
</dbReference>
<dbReference type="SMR" id="A0A1I7SUH1"/>
<dbReference type="GO" id="GO:0007095">
    <property type="term" value="P:mitotic G2 DNA damage checkpoint signaling"/>
    <property type="evidence" value="ECO:0007669"/>
    <property type="project" value="TreeGrafter"/>
</dbReference>
<dbReference type="OrthoDB" id="30417at2759"/>
<dbReference type="Gene3D" id="3.30.110.110">
    <property type="entry name" value="Mre11, capping domain"/>
    <property type="match status" value="1"/>
</dbReference>
<evidence type="ECO:0000256" key="7">
    <source>
        <dbReference type="ARBA" id="ARBA00022723"/>
    </source>
</evidence>
<proteinExistence type="inferred from homology"/>
<dbReference type="Pfam" id="PF00149">
    <property type="entry name" value="Metallophos"/>
    <property type="match status" value="1"/>
</dbReference>
<comment type="cofactor">
    <cofactor evidence="1">
        <name>Mn(2+)</name>
        <dbReference type="ChEBI" id="CHEBI:29035"/>
    </cofactor>
</comment>
<keyword evidence="15" id="KW-0469">Meiosis</keyword>
<dbReference type="EMBL" id="CAJFCV020000003">
    <property type="protein sequence ID" value="CAG9107136.1"/>
    <property type="molecule type" value="Genomic_DNA"/>
</dbReference>
<keyword evidence="8" id="KW-0255">Endonuclease</keyword>
<dbReference type="Gene3D" id="3.60.21.10">
    <property type="match status" value="1"/>
</dbReference>
<dbReference type="GO" id="GO:0000723">
    <property type="term" value="P:telomere maintenance"/>
    <property type="evidence" value="ECO:0007669"/>
    <property type="project" value="TreeGrafter"/>
</dbReference>
<evidence type="ECO:0000256" key="8">
    <source>
        <dbReference type="ARBA" id="ARBA00022759"/>
    </source>
</evidence>
<protein>
    <submittedName>
        <fullName evidence="18">(pine wood nematode) hypothetical protein</fullName>
    </submittedName>
    <submittedName>
        <fullName evidence="21">Mre11_DNA_bind domain-containing protein</fullName>
    </submittedName>
</protein>
<dbReference type="InterPro" id="IPR041796">
    <property type="entry name" value="Mre11_N"/>
</dbReference>
<dbReference type="InterPro" id="IPR003701">
    <property type="entry name" value="Mre11"/>
</dbReference>
<accession>A0A1I7SUH1</accession>
<evidence type="ECO:0000259" key="17">
    <source>
        <dbReference type="SMART" id="SM01347"/>
    </source>
</evidence>
<feature type="domain" description="Mre11 DNA-binding" evidence="17">
    <location>
        <begin position="294"/>
        <end position="458"/>
    </location>
</feature>
<evidence type="ECO:0000256" key="13">
    <source>
        <dbReference type="ARBA" id="ARBA00023211"/>
    </source>
</evidence>
<dbReference type="Proteomes" id="UP000582659">
    <property type="component" value="Unassembled WGS sequence"/>
</dbReference>
<feature type="active site" description="Proton donor" evidence="16">
    <location>
        <position position="117"/>
    </location>
</feature>
<comment type="similarity">
    <text evidence="4">Belongs to the MRE11/RAD32 family.</text>
</comment>
<evidence type="ECO:0000313" key="20">
    <source>
        <dbReference type="Proteomes" id="UP000659654"/>
    </source>
</evidence>
<dbReference type="Pfam" id="PF04152">
    <property type="entry name" value="Mre11_DNA_bind"/>
    <property type="match status" value="1"/>
</dbReference>
<dbReference type="CDD" id="cd00840">
    <property type="entry name" value="MPP_Mre11_N"/>
    <property type="match status" value="1"/>
</dbReference>
<dbReference type="PANTHER" id="PTHR10139:SF1">
    <property type="entry name" value="DOUBLE-STRAND BREAK REPAIR PROTEIN MRE11"/>
    <property type="match status" value="1"/>
</dbReference>
<keyword evidence="7" id="KW-0479">Metal-binding</keyword>
<keyword evidence="14" id="KW-0539">Nucleus</keyword>
<evidence type="ECO:0000256" key="4">
    <source>
        <dbReference type="ARBA" id="ARBA00009028"/>
    </source>
</evidence>
<keyword evidence="13" id="KW-0464">Manganese</keyword>
<dbReference type="GO" id="GO:0031573">
    <property type="term" value="P:mitotic intra-S DNA damage checkpoint signaling"/>
    <property type="evidence" value="ECO:0007669"/>
    <property type="project" value="TreeGrafter"/>
</dbReference>
<evidence type="ECO:0000256" key="2">
    <source>
        <dbReference type="ARBA" id="ARBA00004123"/>
    </source>
</evidence>
<dbReference type="InterPro" id="IPR004843">
    <property type="entry name" value="Calcineurin-like_PHP"/>
</dbReference>
<keyword evidence="5" id="KW-0158">Chromosome</keyword>
<keyword evidence="11" id="KW-0269">Exonuclease</keyword>
<evidence type="ECO:0000256" key="14">
    <source>
        <dbReference type="ARBA" id="ARBA00023242"/>
    </source>
</evidence>
<dbReference type="GO" id="GO:0030145">
    <property type="term" value="F:manganese ion binding"/>
    <property type="evidence" value="ECO:0007669"/>
    <property type="project" value="InterPro"/>
</dbReference>
<dbReference type="GO" id="GO:0000724">
    <property type="term" value="P:double-strand break repair via homologous recombination"/>
    <property type="evidence" value="ECO:0007669"/>
    <property type="project" value="TreeGrafter"/>
</dbReference>
<keyword evidence="6" id="KW-0540">Nuclease</keyword>
<reference evidence="21" key="1">
    <citation type="submission" date="2016-11" db="UniProtKB">
        <authorList>
            <consortium name="WormBaseParasite"/>
        </authorList>
    </citation>
    <scope>IDENTIFICATION</scope>
</reference>
<keyword evidence="20" id="KW-1185">Reference proteome</keyword>
<evidence type="ECO:0000256" key="3">
    <source>
        <dbReference type="ARBA" id="ARBA00004286"/>
    </source>
</evidence>
<evidence type="ECO:0000256" key="12">
    <source>
        <dbReference type="ARBA" id="ARBA00023204"/>
    </source>
</evidence>
<dbReference type="GO" id="GO:0042138">
    <property type="term" value="P:meiotic DNA double-strand break formation"/>
    <property type="evidence" value="ECO:0007669"/>
    <property type="project" value="TreeGrafter"/>
</dbReference>